<dbReference type="AlphaFoldDB" id="A0A072NNF7"/>
<dbReference type="Proteomes" id="UP000027936">
    <property type="component" value="Unassembled WGS sequence"/>
</dbReference>
<evidence type="ECO:0000313" key="2">
    <source>
        <dbReference type="Proteomes" id="UP000027936"/>
    </source>
</evidence>
<dbReference type="EMBL" id="JJRY01000004">
    <property type="protein sequence ID" value="KEF39184.1"/>
    <property type="molecule type" value="Genomic_DNA"/>
</dbReference>
<proteinExistence type="predicted"/>
<reference evidence="1 2" key="1">
    <citation type="submission" date="2014-04" db="EMBL/GenBank/DDBJ databases">
        <title>Draft genome sequence of Bacillus azotoformans MEV2011, a (co-) denitrifying strain unable to grow in the presence of oxygen.</title>
        <authorList>
            <person name="Nielsen M."/>
            <person name="Schreiber L."/>
            <person name="Finster K."/>
            <person name="Schramm A."/>
        </authorList>
    </citation>
    <scope>NUCLEOTIDE SEQUENCE [LARGE SCALE GENOMIC DNA]</scope>
    <source>
        <strain evidence="1 2">MEV2011</strain>
    </source>
</reference>
<gene>
    <name evidence="1" type="ORF">M670_01575</name>
</gene>
<protein>
    <submittedName>
        <fullName evidence="1">Uncharacterized protein</fullName>
    </submittedName>
</protein>
<dbReference type="RefSeq" id="WP_035194634.1">
    <property type="nucleotide sequence ID" value="NZ_JJRY01000004.1"/>
</dbReference>
<dbReference type="PATRIC" id="fig|1348973.3.peg.1535"/>
<name>A0A072NNF7_SCHAZ</name>
<evidence type="ECO:0000313" key="1">
    <source>
        <dbReference type="EMBL" id="KEF39184.1"/>
    </source>
</evidence>
<sequence>MAKTKIRISPHKGDRVQLFLEIEGISKEKLIEVDNSYLLEVKNISKSGNELLFTIFFNKRFFTKKLVKEGNPRITMAPANKLLTIQITTDFHESEIGKSGSHLLIEKEVAGEMPLTIKFNVTEKYYQKKIAEKKEYE</sequence>
<organism evidence="1 2">
    <name type="scientific">Schinkia azotoformans MEV2011</name>
    <dbReference type="NCBI Taxonomy" id="1348973"/>
    <lineage>
        <taxon>Bacteria</taxon>
        <taxon>Bacillati</taxon>
        <taxon>Bacillota</taxon>
        <taxon>Bacilli</taxon>
        <taxon>Bacillales</taxon>
        <taxon>Bacillaceae</taxon>
        <taxon>Calidifontibacillus/Schinkia group</taxon>
        <taxon>Schinkia</taxon>
    </lineage>
</organism>
<accession>A0A072NNF7</accession>
<dbReference type="OrthoDB" id="2926372at2"/>
<comment type="caution">
    <text evidence="1">The sequence shown here is derived from an EMBL/GenBank/DDBJ whole genome shotgun (WGS) entry which is preliminary data.</text>
</comment>